<dbReference type="Proteomes" id="UP000054776">
    <property type="component" value="Unassembled WGS sequence"/>
</dbReference>
<protein>
    <submittedName>
        <fullName evidence="1">Uncharacterized protein</fullName>
    </submittedName>
</protein>
<gene>
    <name evidence="1" type="ORF">T01_14956</name>
</gene>
<accession>A0A0V1BSC7</accession>
<organism evidence="1 2">
    <name type="scientific">Trichinella spiralis</name>
    <name type="common">Trichina worm</name>
    <dbReference type="NCBI Taxonomy" id="6334"/>
    <lineage>
        <taxon>Eukaryota</taxon>
        <taxon>Metazoa</taxon>
        <taxon>Ecdysozoa</taxon>
        <taxon>Nematoda</taxon>
        <taxon>Enoplea</taxon>
        <taxon>Dorylaimia</taxon>
        <taxon>Trichinellida</taxon>
        <taxon>Trichinellidae</taxon>
        <taxon>Trichinella</taxon>
    </lineage>
</organism>
<reference evidence="1 2" key="1">
    <citation type="submission" date="2015-01" db="EMBL/GenBank/DDBJ databases">
        <title>Evolution of Trichinella species and genotypes.</title>
        <authorList>
            <person name="Korhonen P.K."/>
            <person name="Edoardo P."/>
            <person name="Giuseppe L.R."/>
            <person name="Gasser R.B."/>
        </authorList>
    </citation>
    <scope>NUCLEOTIDE SEQUENCE [LARGE SCALE GENOMIC DNA]</scope>
    <source>
        <strain evidence="1">ISS3</strain>
    </source>
</reference>
<evidence type="ECO:0000313" key="2">
    <source>
        <dbReference type="Proteomes" id="UP000054776"/>
    </source>
</evidence>
<comment type="caution">
    <text evidence="1">The sequence shown here is derived from an EMBL/GenBank/DDBJ whole genome shotgun (WGS) entry which is preliminary data.</text>
</comment>
<dbReference type="AlphaFoldDB" id="A0A0V1BSC7"/>
<keyword evidence="2" id="KW-1185">Reference proteome</keyword>
<sequence length="70" mass="8508">MEMKRFTNFSVCPISFCQSNFRTHKWFEAEHNFYLFNTVQRLQHCHDLEANATKEWHVGNIIPLLKVIYF</sequence>
<name>A0A0V1BSC7_TRISP</name>
<proteinExistence type="predicted"/>
<dbReference type="InParanoid" id="A0A0V1BSC7"/>
<dbReference type="EMBL" id="JYDH01000016">
    <property type="protein sequence ID" value="KRY39783.1"/>
    <property type="molecule type" value="Genomic_DNA"/>
</dbReference>
<dbReference type="OrthoDB" id="10454759at2759"/>
<evidence type="ECO:0000313" key="1">
    <source>
        <dbReference type="EMBL" id="KRY39783.1"/>
    </source>
</evidence>